<comment type="cofactor">
    <cofactor evidence="1">
        <name>[4Fe-4S] cluster</name>
        <dbReference type="ChEBI" id="CHEBI:49883"/>
    </cofactor>
</comment>
<dbReference type="InterPro" id="IPR007197">
    <property type="entry name" value="rSAM"/>
</dbReference>
<evidence type="ECO:0000256" key="3">
    <source>
        <dbReference type="ARBA" id="ARBA00022691"/>
    </source>
</evidence>
<evidence type="ECO:0000256" key="5">
    <source>
        <dbReference type="ARBA" id="ARBA00023004"/>
    </source>
</evidence>
<evidence type="ECO:0000313" key="9">
    <source>
        <dbReference type="Proteomes" id="UP000197277"/>
    </source>
</evidence>
<keyword evidence="2" id="KW-0004">4Fe-4S</keyword>
<name>A0A246FGA5_9BACT</name>
<dbReference type="PANTHER" id="PTHR43787:SF3">
    <property type="entry name" value="ARYLSULFATASE REGULATORY PROTEIN"/>
    <property type="match status" value="1"/>
</dbReference>
<dbReference type="Pfam" id="PF04055">
    <property type="entry name" value="Radical_SAM"/>
    <property type="match status" value="1"/>
</dbReference>
<evidence type="ECO:0000256" key="4">
    <source>
        <dbReference type="ARBA" id="ARBA00022723"/>
    </source>
</evidence>
<dbReference type="NCBIfam" id="TIGR04085">
    <property type="entry name" value="rSAM_more_4Fe4S"/>
    <property type="match status" value="1"/>
</dbReference>
<protein>
    <recommendedName>
        <fullName evidence="7">Radical SAM core domain-containing protein</fullName>
    </recommendedName>
</protein>
<sequence length="442" mass="51150">MKYSQFNSIVPYKDKYLLFNSFTNKYLVIVALLKDLLVAAQQEGLNNLEQVHPPFYQALKDGKYLVPVDEDEVEKIREISKAVDMNESNYKLTINPTMNCNFKCWYCYETHIKNSRMSEDIIRRTNLFISQTAQAESLRYFTLSWFGGEPLLYFDDIVLPIMKHFSKTCAEAGIHGNIGFTTNGYLIQERMAEQFALYNVNNLQITLDGCEEDHDLIRYVSKSKGSYKEIMSNIKLLLRHGIMVTMRINYTLSNLKKCQNIINDINDVSPEQRQYLLVDFHRVWQDKGDDHLNMSQTVFNAFREAGFAVNSHYAPNNVVSSCYADKKNSATINYNGDIFKCTARDFTTNSREGYIADSGEIVWENDSQIRRLNAKFNNKPCLSCRIMPLCNGGCSNMRWITWGRMITVSTPLMKKRKTRSSLVNLNRPFLYELQILSPARIC</sequence>
<dbReference type="AlphaFoldDB" id="A0A246FGA5"/>
<dbReference type="PANTHER" id="PTHR43787">
    <property type="entry name" value="FEMO COFACTOR BIOSYNTHESIS PROTEIN NIFB-RELATED"/>
    <property type="match status" value="1"/>
</dbReference>
<keyword evidence="5" id="KW-0408">Iron</keyword>
<dbReference type="SFLD" id="SFLDS00029">
    <property type="entry name" value="Radical_SAM"/>
    <property type="match status" value="1"/>
</dbReference>
<gene>
    <name evidence="8" type="ORF">CDA63_18680</name>
</gene>
<dbReference type="UniPathway" id="UPA00782"/>
<reference evidence="8 9" key="1">
    <citation type="submission" date="2017-06" db="EMBL/GenBank/DDBJ databases">
        <title>Hymenobacter amundsenii sp. nov. isolated from regoliths in Antarctica.</title>
        <authorList>
            <person name="Sedlacek I."/>
            <person name="Kralova S."/>
            <person name="Pantucek R."/>
            <person name="Svec P."/>
            <person name="Holochova P."/>
            <person name="Stankova E."/>
            <person name="Vrbovska V."/>
            <person name="Busse H.-J."/>
        </authorList>
    </citation>
    <scope>NUCLEOTIDE SEQUENCE [LARGE SCALE GENOMIC DNA]</scope>
    <source>
        <strain evidence="8 9">CCM 8682</strain>
    </source>
</reference>
<keyword evidence="9" id="KW-1185">Reference proteome</keyword>
<dbReference type="CDD" id="cd01335">
    <property type="entry name" value="Radical_SAM"/>
    <property type="match status" value="1"/>
</dbReference>
<dbReference type="SFLD" id="SFLDG01067">
    <property type="entry name" value="SPASM/twitch_domain_containing"/>
    <property type="match status" value="1"/>
</dbReference>
<dbReference type="GO" id="GO:0046872">
    <property type="term" value="F:metal ion binding"/>
    <property type="evidence" value="ECO:0007669"/>
    <property type="project" value="UniProtKB-KW"/>
</dbReference>
<dbReference type="EMBL" id="NIRR01000054">
    <property type="protein sequence ID" value="OWP61570.1"/>
    <property type="molecule type" value="Genomic_DNA"/>
</dbReference>
<dbReference type="SUPFAM" id="SSF102114">
    <property type="entry name" value="Radical SAM enzymes"/>
    <property type="match status" value="1"/>
</dbReference>
<accession>A0A246FGA5</accession>
<feature type="domain" description="Radical SAM core" evidence="7">
    <location>
        <begin position="94"/>
        <end position="248"/>
    </location>
</feature>
<dbReference type="InterPro" id="IPR058240">
    <property type="entry name" value="rSAM_sf"/>
</dbReference>
<dbReference type="Proteomes" id="UP000197277">
    <property type="component" value="Unassembled WGS sequence"/>
</dbReference>
<dbReference type="OrthoDB" id="9808591at2"/>
<organism evidence="8 9">
    <name type="scientific">Hymenobacter amundsenii</name>
    <dbReference type="NCBI Taxonomy" id="2006685"/>
    <lineage>
        <taxon>Bacteria</taxon>
        <taxon>Pseudomonadati</taxon>
        <taxon>Bacteroidota</taxon>
        <taxon>Cytophagia</taxon>
        <taxon>Cytophagales</taxon>
        <taxon>Hymenobacteraceae</taxon>
        <taxon>Hymenobacter</taxon>
    </lineage>
</organism>
<dbReference type="Gene3D" id="3.20.20.70">
    <property type="entry name" value="Aldolase class I"/>
    <property type="match status" value="1"/>
</dbReference>
<evidence type="ECO:0000259" key="7">
    <source>
        <dbReference type="Pfam" id="PF04055"/>
    </source>
</evidence>
<dbReference type="RefSeq" id="WP_088465976.1">
    <property type="nucleotide sequence ID" value="NZ_NIRR01000054.1"/>
</dbReference>
<dbReference type="InterPro" id="IPR023885">
    <property type="entry name" value="4Fe4S-binding_SPASM_dom"/>
</dbReference>
<keyword evidence="3" id="KW-0949">S-adenosyl-L-methionine</keyword>
<evidence type="ECO:0000256" key="6">
    <source>
        <dbReference type="ARBA" id="ARBA00023014"/>
    </source>
</evidence>
<keyword evidence="6" id="KW-0411">Iron-sulfur</keyword>
<evidence type="ECO:0000313" key="8">
    <source>
        <dbReference type="EMBL" id="OWP61570.1"/>
    </source>
</evidence>
<evidence type="ECO:0000256" key="1">
    <source>
        <dbReference type="ARBA" id="ARBA00001966"/>
    </source>
</evidence>
<dbReference type="GO" id="GO:0003824">
    <property type="term" value="F:catalytic activity"/>
    <property type="evidence" value="ECO:0007669"/>
    <property type="project" value="InterPro"/>
</dbReference>
<dbReference type="InterPro" id="IPR013785">
    <property type="entry name" value="Aldolase_TIM"/>
</dbReference>
<comment type="caution">
    <text evidence="8">The sequence shown here is derived from an EMBL/GenBank/DDBJ whole genome shotgun (WGS) entry which is preliminary data.</text>
</comment>
<keyword evidence="4" id="KW-0479">Metal-binding</keyword>
<evidence type="ECO:0000256" key="2">
    <source>
        <dbReference type="ARBA" id="ARBA00022485"/>
    </source>
</evidence>
<dbReference type="GO" id="GO:0051539">
    <property type="term" value="F:4 iron, 4 sulfur cluster binding"/>
    <property type="evidence" value="ECO:0007669"/>
    <property type="project" value="UniProtKB-KW"/>
</dbReference>
<proteinExistence type="predicted"/>